<accession>A0A061S6F8</accession>
<dbReference type="EMBL" id="GBEZ01007060">
    <property type="protein sequence ID" value="JAC78371.1"/>
    <property type="molecule type" value="Transcribed_RNA"/>
</dbReference>
<dbReference type="AlphaFoldDB" id="A0A061S6F8"/>
<reference evidence="2" key="1">
    <citation type="submission" date="2014-05" db="EMBL/GenBank/DDBJ databases">
        <title>The transcriptome of the halophilic microalga Tetraselmis sp. GSL018 isolated from the Great Salt Lake, Utah.</title>
        <authorList>
            <person name="Jinkerson R.E."/>
            <person name="D'Adamo S."/>
            <person name="Posewitz M.C."/>
        </authorList>
    </citation>
    <scope>NUCLEOTIDE SEQUENCE</scope>
    <source>
        <strain evidence="2">GSL018</strain>
    </source>
</reference>
<evidence type="ECO:0000256" key="1">
    <source>
        <dbReference type="SAM" id="MobiDB-lite"/>
    </source>
</evidence>
<feature type="region of interest" description="Disordered" evidence="1">
    <location>
        <begin position="1"/>
        <end position="59"/>
    </location>
</feature>
<proteinExistence type="predicted"/>
<sequence>MGCVSCKGHENSQALPTSKSCATPVSRQYTNDRSNRGKGKKTHENESQSLKRSLDLRRHGGNAALVELKNARDGPSTGSTCASSCIETGCASSGSEVLISKPDIKSASRITSSPIIRVARTNN</sequence>
<protein>
    <submittedName>
        <fullName evidence="2">Uncharacterized protein</fullName>
    </submittedName>
</protein>
<name>A0A061S6F8_9CHLO</name>
<gene>
    <name evidence="2" type="ORF">TSPGSL018_15289</name>
</gene>
<organism evidence="2">
    <name type="scientific">Tetraselmis sp. GSL018</name>
    <dbReference type="NCBI Taxonomy" id="582737"/>
    <lineage>
        <taxon>Eukaryota</taxon>
        <taxon>Viridiplantae</taxon>
        <taxon>Chlorophyta</taxon>
        <taxon>core chlorophytes</taxon>
        <taxon>Chlorodendrophyceae</taxon>
        <taxon>Chlorodendrales</taxon>
        <taxon>Chlorodendraceae</taxon>
        <taxon>Tetraselmis</taxon>
    </lineage>
</organism>
<feature type="compositionally biased region" description="Polar residues" evidence="1">
    <location>
        <begin position="11"/>
        <end position="32"/>
    </location>
</feature>
<evidence type="ECO:0000313" key="2">
    <source>
        <dbReference type="EMBL" id="JAC78371.1"/>
    </source>
</evidence>